<reference evidence="13" key="1">
    <citation type="journal article" date="2023" name="IMA Fungus">
        <title>Comparative genomic study of the Penicillium genus elucidates a diverse pangenome and 15 lateral gene transfer events.</title>
        <authorList>
            <person name="Petersen C."/>
            <person name="Sorensen T."/>
            <person name="Nielsen M.R."/>
            <person name="Sondergaard T.E."/>
            <person name="Sorensen J.L."/>
            <person name="Fitzpatrick D.A."/>
            <person name="Frisvad J.C."/>
            <person name="Nielsen K.L."/>
        </authorList>
    </citation>
    <scope>NUCLEOTIDE SEQUENCE</scope>
    <source>
        <strain evidence="13">IBT 17514</strain>
    </source>
</reference>
<dbReference type="PANTHER" id="PTHR21210:SF0">
    <property type="entry name" value="TRNA (URACIL-O(2)-)-METHYLTRANSFERASE-RELATED"/>
    <property type="match status" value="1"/>
</dbReference>
<keyword evidence="8 11" id="KW-0949">S-adenosyl-L-methionine</keyword>
<keyword evidence="5 11" id="KW-0963">Cytoplasm</keyword>
<dbReference type="GO" id="GO:0005737">
    <property type="term" value="C:cytoplasm"/>
    <property type="evidence" value="ECO:0007669"/>
    <property type="project" value="UniProtKB-SubCell"/>
</dbReference>
<feature type="compositionally biased region" description="Polar residues" evidence="12">
    <location>
        <begin position="205"/>
        <end position="217"/>
    </location>
</feature>
<comment type="subcellular location">
    <subcellularLocation>
        <location evidence="1 11">Cytoplasm</location>
    </subcellularLocation>
</comment>
<reference evidence="13" key="2">
    <citation type="submission" date="2023-01" db="EMBL/GenBank/DDBJ databases">
        <authorList>
            <person name="Petersen C."/>
        </authorList>
    </citation>
    <scope>NUCLEOTIDE SEQUENCE</scope>
    <source>
        <strain evidence="13">IBT 17514</strain>
    </source>
</reference>
<keyword evidence="14" id="KW-1185">Reference proteome</keyword>
<comment type="similarity">
    <text evidence="2 11">Belongs to the TRM44 family.</text>
</comment>
<feature type="region of interest" description="Disordered" evidence="12">
    <location>
        <begin position="205"/>
        <end position="228"/>
    </location>
</feature>
<evidence type="ECO:0000256" key="6">
    <source>
        <dbReference type="ARBA" id="ARBA00022603"/>
    </source>
</evidence>
<evidence type="ECO:0000256" key="12">
    <source>
        <dbReference type="SAM" id="MobiDB-lite"/>
    </source>
</evidence>
<comment type="caution">
    <text evidence="13">The sequence shown here is derived from an EMBL/GenBank/DDBJ whole genome shotgun (WGS) entry which is preliminary data.</text>
</comment>
<evidence type="ECO:0000256" key="2">
    <source>
        <dbReference type="ARBA" id="ARBA00009056"/>
    </source>
</evidence>
<keyword evidence="6 11" id="KW-0489">Methyltransferase</keyword>
<dbReference type="GO" id="GO:0141101">
    <property type="term" value="F:tRNA(Ser) (uridine(44)-2'-O-)-methyltransferase activity"/>
    <property type="evidence" value="ECO:0007669"/>
    <property type="project" value="UniProtKB-EC"/>
</dbReference>
<keyword evidence="7 11" id="KW-0808">Transferase</keyword>
<evidence type="ECO:0000313" key="14">
    <source>
        <dbReference type="Proteomes" id="UP001215712"/>
    </source>
</evidence>
<dbReference type="Pfam" id="PF07757">
    <property type="entry name" value="AdoMet_MTase"/>
    <property type="match status" value="1"/>
</dbReference>
<gene>
    <name evidence="13" type="ORF">N7493_006862</name>
</gene>
<organism evidence="13 14">
    <name type="scientific">Penicillium malachiteum</name>
    <dbReference type="NCBI Taxonomy" id="1324776"/>
    <lineage>
        <taxon>Eukaryota</taxon>
        <taxon>Fungi</taxon>
        <taxon>Dikarya</taxon>
        <taxon>Ascomycota</taxon>
        <taxon>Pezizomycotina</taxon>
        <taxon>Eurotiomycetes</taxon>
        <taxon>Eurotiomycetidae</taxon>
        <taxon>Eurotiales</taxon>
        <taxon>Aspergillaceae</taxon>
        <taxon>Penicillium</taxon>
    </lineage>
</organism>
<dbReference type="AlphaFoldDB" id="A0AAD6HJJ7"/>
<evidence type="ECO:0000256" key="11">
    <source>
        <dbReference type="RuleBase" id="RU368004"/>
    </source>
</evidence>
<dbReference type="PANTHER" id="PTHR21210">
    <property type="entry name" value="TRNA (URACIL-O(2)-)-METHYLTRANSFERASE-RELATED"/>
    <property type="match status" value="1"/>
</dbReference>
<evidence type="ECO:0000256" key="7">
    <source>
        <dbReference type="ARBA" id="ARBA00022679"/>
    </source>
</evidence>
<evidence type="ECO:0000256" key="5">
    <source>
        <dbReference type="ARBA" id="ARBA00022490"/>
    </source>
</evidence>
<evidence type="ECO:0000256" key="10">
    <source>
        <dbReference type="ARBA" id="ARBA00047957"/>
    </source>
</evidence>
<evidence type="ECO:0000256" key="8">
    <source>
        <dbReference type="ARBA" id="ARBA00022691"/>
    </source>
</evidence>
<keyword evidence="9 11" id="KW-0819">tRNA processing</keyword>
<accession>A0AAD6HJJ7</accession>
<evidence type="ECO:0000256" key="3">
    <source>
        <dbReference type="ARBA" id="ARBA00012795"/>
    </source>
</evidence>
<dbReference type="EMBL" id="JAQJAN010000009">
    <property type="protein sequence ID" value="KAJ5719984.1"/>
    <property type="molecule type" value="Genomic_DNA"/>
</dbReference>
<name>A0AAD6HJJ7_9EURO</name>
<sequence length="320" mass="35452">MDDMAGLNDNIIPHEAIHNTYLRLKKQYEKGLCDKWLDRTESVNHIFQDLTIAAFLIELWSDMYGARPRSESSSETANLAQFPGFVDIACGNGVVVYVLLMEGYSGWGFDARRRDTWSYFPAPVQERLKEKMLVPKPFIDIVGSQEIGMEISTADFAPGTFVISNHADELTVWTPLLAALASPNSPLPFLVVPCCSHSLSGSTYRYPTPKDSNNPGASQDDHQQSASGDLRALRAAKQKEKTAEGRMFSQYGALVTKTTYIAEQVGYQVENTILNILSPRNAAIVGVGNWSQRNGIQGLNTETRPLHQWIIKPIVCAVPS</sequence>
<evidence type="ECO:0000256" key="4">
    <source>
        <dbReference type="ARBA" id="ARBA00017788"/>
    </source>
</evidence>
<evidence type="ECO:0000256" key="1">
    <source>
        <dbReference type="ARBA" id="ARBA00004496"/>
    </source>
</evidence>
<evidence type="ECO:0000256" key="9">
    <source>
        <dbReference type="ARBA" id="ARBA00022694"/>
    </source>
</evidence>
<dbReference type="EC" id="2.1.1.211" evidence="3 11"/>
<comment type="function">
    <text evidence="11">Adenosyl-L-methionine (AdoMet)-dependent tRNA (uracil-O(2)-)-methyltransferase.</text>
</comment>
<dbReference type="GO" id="GO:0030488">
    <property type="term" value="P:tRNA methylation"/>
    <property type="evidence" value="ECO:0007669"/>
    <property type="project" value="UniProtKB-UniRule"/>
</dbReference>
<protein>
    <recommendedName>
        <fullName evidence="4 11">tRNA (uracil-O(2)-)-methyltransferase</fullName>
        <ecNumber evidence="3 11">2.1.1.211</ecNumber>
    </recommendedName>
</protein>
<comment type="catalytic activity">
    <reaction evidence="10 11">
        <text>uridine(44) in tRNA(Ser) + S-adenosyl-L-methionine = 2'-O-methyluridine(44) in tRNA(Ser) + S-adenosyl-L-homocysteine + H(+)</text>
        <dbReference type="Rhea" id="RHEA:43100"/>
        <dbReference type="Rhea" id="RHEA-COMP:10339"/>
        <dbReference type="Rhea" id="RHEA-COMP:10340"/>
        <dbReference type="ChEBI" id="CHEBI:15378"/>
        <dbReference type="ChEBI" id="CHEBI:57856"/>
        <dbReference type="ChEBI" id="CHEBI:59789"/>
        <dbReference type="ChEBI" id="CHEBI:65315"/>
        <dbReference type="ChEBI" id="CHEBI:74478"/>
        <dbReference type="EC" id="2.1.1.211"/>
    </reaction>
</comment>
<dbReference type="Proteomes" id="UP001215712">
    <property type="component" value="Unassembled WGS sequence"/>
</dbReference>
<dbReference type="InterPro" id="IPR011671">
    <property type="entry name" value="tRNA_uracil_MeTrfase"/>
</dbReference>
<evidence type="ECO:0000313" key="13">
    <source>
        <dbReference type="EMBL" id="KAJ5719984.1"/>
    </source>
</evidence>
<proteinExistence type="inferred from homology"/>